<dbReference type="AlphaFoldDB" id="G9PFK2"/>
<reference evidence="1 2" key="1">
    <citation type="submission" date="2011-10" db="EMBL/GenBank/DDBJ databases">
        <title>The Genome Sequence of Actinomyces graevenitzii C83.</title>
        <authorList>
            <consortium name="The Broad Institute Genome Sequencing Platform"/>
            <consortium name="The Broad Institute Genome Sequencing Center for Infectious Disease"/>
            <person name="Earl A."/>
            <person name="Ward D."/>
            <person name="Feldgarden M."/>
            <person name="Gevers D."/>
            <person name="Sibley C.D."/>
            <person name="Field T.R."/>
            <person name="Grinwis M."/>
            <person name="Eshaghurshan C.S."/>
            <person name="Surette M.G."/>
            <person name="Young S.K."/>
            <person name="Zeng Q."/>
            <person name="Gargeya S."/>
            <person name="Fitzgerald M."/>
            <person name="Haas B."/>
            <person name="Abouelleil A."/>
            <person name="Alvarado L."/>
            <person name="Arachchi H.M."/>
            <person name="Berlin A."/>
            <person name="Brown A."/>
            <person name="Chapman S.B."/>
            <person name="Chen Z."/>
            <person name="Dunbar C."/>
            <person name="Freedman E."/>
            <person name="Gearin G."/>
            <person name="Goldberg J."/>
            <person name="Griggs A."/>
            <person name="Gujja S."/>
            <person name="Heiman D."/>
            <person name="Howarth C."/>
            <person name="Larson L."/>
            <person name="Lui A."/>
            <person name="MacDonald P.J.P."/>
            <person name="Montmayeur A."/>
            <person name="Murphy C."/>
            <person name="Neiman D."/>
            <person name="Pearson M."/>
            <person name="Priest M."/>
            <person name="Roberts A."/>
            <person name="Saif S."/>
            <person name="Shea T."/>
            <person name="Shenoy N."/>
            <person name="Sisk P."/>
            <person name="Stolte C."/>
            <person name="Sykes S."/>
            <person name="Wortman J."/>
            <person name="Nusbaum C."/>
            <person name="Birren B."/>
        </authorList>
    </citation>
    <scope>NUCLEOTIDE SEQUENCE [LARGE SCALE GENOMIC DNA]</scope>
    <source>
        <strain evidence="1 2">C83</strain>
    </source>
</reference>
<dbReference type="PATRIC" id="fig|435830.3.peg.996"/>
<evidence type="ECO:0008006" key="3">
    <source>
        <dbReference type="Google" id="ProtNLM"/>
    </source>
</evidence>
<comment type="caution">
    <text evidence="1">The sequence shown here is derived from an EMBL/GenBank/DDBJ whole genome shotgun (WGS) entry which is preliminary data.</text>
</comment>
<dbReference type="eggNOG" id="ENOG5033B2J">
    <property type="taxonomic scope" value="Bacteria"/>
</dbReference>
<dbReference type="EMBL" id="ACRN01000006">
    <property type="protein sequence ID" value="EHM88187.1"/>
    <property type="molecule type" value="Genomic_DNA"/>
</dbReference>
<organism evidence="1 2">
    <name type="scientific">Actinomyces graevenitzii C83</name>
    <dbReference type="NCBI Taxonomy" id="435830"/>
    <lineage>
        <taxon>Bacteria</taxon>
        <taxon>Bacillati</taxon>
        <taxon>Actinomycetota</taxon>
        <taxon>Actinomycetes</taxon>
        <taxon>Actinomycetales</taxon>
        <taxon>Actinomycetaceae</taxon>
        <taxon>Actinomyces</taxon>
    </lineage>
</organism>
<accession>G9PFK2</accession>
<dbReference type="RefSeq" id="WP_005986193.1">
    <property type="nucleotide sequence ID" value="NZ_JH470338.1"/>
</dbReference>
<dbReference type="Proteomes" id="UP000003822">
    <property type="component" value="Unassembled WGS sequence"/>
</dbReference>
<sequence>MALYGADVESLRQLAQTFNNKSQVLDNDVNLALKALVSATDWEGSDGDKFKDDWDSVLAPQLRNAAQALAQAGWDLNRNADEQEQASGGGGAGGVGGSSYGGAGVTGSSGSFGGGGGSAGITGSTGSFEDAGISGSSGSFADAGVTGSSGSFAVSGIAAGGKFGQQGVHVFGDGASPINYLPDLPKLSTQYPTDFVEIPERSVES</sequence>
<dbReference type="STRING" id="435830.HMPREF0045_01026"/>
<dbReference type="HOGENOM" id="CLU_1335173_0_0_11"/>
<evidence type="ECO:0000313" key="2">
    <source>
        <dbReference type="Proteomes" id="UP000003822"/>
    </source>
</evidence>
<name>G9PFK2_9ACTO</name>
<protein>
    <recommendedName>
        <fullName evidence="3">WXG100 family type VII secretion target</fullName>
    </recommendedName>
</protein>
<dbReference type="Gene3D" id="1.10.287.1060">
    <property type="entry name" value="ESAT-6-like"/>
    <property type="match status" value="1"/>
</dbReference>
<gene>
    <name evidence="1" type="ORF">HMPREF0045_01026</name>
</gene>
<proteinExistence type="predicted"/>
<keyword evidence="2" id="KW-1185">Reference proteome</keyword>
<dbReference type="OrthoDB" id="5244663at2"/>
<evidence type="ECO:0000313" key="1">
    <source>
        <dbReference type="EMBL" id="EHM88187.1"/>
    </source>
</evidence>